<name>A0A7R9PUU1_9ACAR</name>
<keyword evidence="2" id="KW-1185">Reference proteome</keyword>
<accession>A0A7R9PUU1</accession>
<dbReference type="Proteomes" id="UP000759131">
    <property type="component" value="Unassembled WGS sequence"/>
</dbReference>
<dbReference type="AlphaFoldDB" id="A0A7R9PUU1"/>
<reference evidence="1" key="1">
    <citation type="submission" date="2020-11" db="EMBL/GenBank/DDBJ databases">
        <authorList>
            <person name="Tran Van P."/>
        </authorList>
    </citation>
    <scope>NUCLEOTIDE SEQUENCE</scope>
</reference>
<proteinExistence type="predicted"/>
<protein>
    <submittedName>
        <fullName evidence="1">Uncharacterized protein</fullName>
    </submittedName>
</protein>
<gene>
    <name evidence="1" type="ORF">OSB1V03_LOCUS1990</name>
</gene>
<evidence type="ECO:0000313" key="1">
    <source>
        <dbReference type="EMBL" id="CAD7621519.1"/>
    </source>
</evidence>
<dbReference type="EMBL" id="OC855215">
    <property type="protein sequence ID" value="CAD7621519.1"/>
    <property type="molecule type" value="Genomic_DNA"/>
</dbReference>
<evidence type="ECO:0000313" key="2">
    <source>
        <dbReference type="Proteomes" id="UP000759131"/>
    </source>
</evidence>
<organism evidence="1">
    <name type="scientific">Medioppia subpectinata</name>
    <dbReference type="NCBI Taxonomy" id="1979941"/>
    <lineage>
        <taxon>Eukaryota</taxon>
        <taxon>Metazoa</taxon>
        <taxon>Ecdysozoa</taxon>
        <taxon>Arthropoda</taxon>
        <taxon>Chelicerata</taxon>
        <taxon>Arachnida</taxon>
        <taxon>Acari</taxon>
        <taxon>Acariformes</taxon>
        <taxon>Sarcoptiformes</taxon>
        <taxon>Oribatida</taxon>
        <taxon>Brachypylina</taxon>
        <taxon>Oppioidea</taxon>
        <taxon>Oppiidae</taxon>
        <taxon>Medioppia</taxon>
    </lineage>
</organism>
<sequence length="526" mass="58707">MAKPNKLLTDWKIYNKTSPDIENDFKGTSDAVIPVTNTTGFDKTLPNFGIQVMPVKNVYKRDYNCYDIGKVRHVFLNRPTDAIPADGQSGHKVIAVFNDYNSSFKRLLWLYADELEIRYCWTQTDAMSTDCFPNSTTLIDCGFKPPTSTSTVTTETVAKPITTSSPVLTSLTSSLVLNPNPTLNPSPGINYLVVGNVAAFMTLVVVFIASAVTRSNTDTHTLNPWRAITTVDCRALMVTNLYVASSLYVRLASRHTVAHQGEEKGGVNQNDRNVDRHVLVAKREHKNDQGDHRRTGHPHNAQKSRPIVTVDTHNLQRTGDPIGVGAGHRTSGADTLAQVVVDRFLFAHHIIGHIRNMKYEPMKKCIVWRRPRLRKSIDLNTRRVRPSRSRTRRSLVSPIDAGVITPDIMVELHVHEVAVVADQQVESVAPIPVDAHARCAPDDSIRILSGIGSWRLSSGSLGLSGSGLLAGDSFAKRWYYPISIFRILFKTIRDIQTFSIENQILKGMCERKYSQHFVRTLSFGNH</sequence>
<dbReference type="EMBL" id="CAJPIZ010000640">
    <property type="protein sequence ID" value="CAG2101949.1"/>
    <property type="molecule type" value="Genomic_DNA"/>
</dbReference>